<proteinExistence type="predicted"/>
<dbReference type="OrthoDB" id="2688863at2759"/>
<dbReference type="Proteomes" id="UP000823399">
    <property type="component" value="Unassembled WGS sequence"/>
</dbReference>
<dbReference type="AlphaFoldDB" id="A0A9P7F3T4"/>
<dbReference type="GeneID" id="64700202"/>
<name>A0A9P7F3T4_9AGAM</name>
<protein>
    <submittedName>
        <fullName evidence="1">Uncharacterized protein</fullName>
    </submittedName>
</protein>
<keyword evidence="2" id="KW-1185">Reference proteome</keyword>
<organism evidence="1 2">
    <name type="scientific">Suillus discolor</name>
    <dbReference type="NCBI Taxonomy" id="1912936"/>
    <lineage>
        <taxon>Eukaryota</taxon>
        <taxon>Fungi</taxon>
        <taxon>Dikarya</taxon>
        <taxon>Basidiomycota</taxon>
        <taxon>Agaricomycotina</taxon>
        <taxon>Agaricomycetes</taxon>
        <taxon>Agaricomycetidae</taxon>
        <taxon>Boletales</taxon>
        <taxon>Suillineae</taxon>
        <taxon>Suillaceae</taxon>
        <taxon>Suillus</taxon>
    </lineage>
</organism>
<reference evidence="1" key="1">
    <citation type="journal article" date="2020" name="New Phytol.">
        <title>Comparative genomics reveals dynamic genome evolution in host specialist ectomycorrhizal fungi.</title>
        <authorList>
            <person name="Lofgren L.A."/>
            <person name="Nguyen N.H."/>
            <person name="Vilgalys R."/>
            <person name="Ruytinx J."/>
            <person name="Liao H.L."/>
            <person name="Branco S."/>
            <person name="Kuo A."/>
            <person name="LaButti K."/>
            <person name="Lipzen A."/>
            <person name="Andreopoulos W."/>
            <person name="Pangilinan J."/>
            <person name="Riley R."/>
            <person name="Hundley H."/>
            <person name="Na H."/>
            <person name="Barry K."/>
            <person name="Grigoriev I.V."/>
            <person name="Stajich J.E."/>
            <person name="Kennedy P.G."/>
        </authorList>
    </citation>
    <scope>NUCLEOTIDE SEQUENCE</scope>
    <source>
        <strain evidence="1">FC423</strain>
    </source>
</reference>
<evidence type="ECO:0000313" key="2">
    <source>
        <dbReference type="Proteomes" id="UP000823399"/>
    </source>
</evidence>
<comment type="caution">
    <text evidence="1">The sequence shown here is derived from an EMBL/GenBank/DDBJ whole genome shotgun (WGS) entry which is preliminary data.</text>
</comment>
<accession>A0A9P7F3T4</accession>
<gene>
    <name evidence="1" type="ORF">F5147DRAFT_705423</name>
</gene>
<dbReference type="RefSeq" id="XP_041290662.1">
    <property type="nucleotide sequence ID" value="XM_041437943.1"/>
</dbReference>
<evidence type="ECO:0000313" key="1">
    <source>
        <dbReference type="EMBL" id="KAG2103765.1"/>
    </source>
</evidence>
<dbReference type="EMBL" id="JABBWM010000043">
    <property type="protein sequence ID" value="KAG2103765.1"/>
    <property type="molecule type" value="Genomic_DNA"/>
</dbReference>
<sequence length="78" mass="8859">MLLHRISALFVVPRALQMPRCFPIPMALMLIFCRSRSLTVAVAVLALEFQCRSILVITRSVQIYNGRGQSYAMTSVDW</sequence>